<dbReference type="Gene3D" id="3.10.200.10">
    <property type="entry name" value="Alpha carbonic anhydrase"/>
    <property type="match status" value="2"/>
</dbReference>
<evidence type="ECO:0000256" key="11">
    <source>
        <dbReference type="ARBA" id="ARBA00048348"/>
    </source>
</evidence>
<comment type="cofactor">
    <cofactor evidence="1 12">
        <name>Zn(2+)</name>
        <dbReference type="ChEBI" id="CHEBI:29105"/>
    </cofactor>
</comment>
<proteinExistence type="inferred from homology"/>
<sequence>MTHGEGEAKLGHILFTLACVLWVVLAVLIPSASVKNPLGSVGKAPRCGKGYTYFRDFMKCDSSLGYCFHYGYSSCLGPTNWACVDPLNRIFDSVDGESQGGFLKRAGLGNSRCCGGSFQSPVDIPIIKAVCPPKQFTPEYLNKDMEVEGTLKNSGLYPEFKVNARDYNIPLVLKDVPFSCAVPGSSLYVFKSVQFHAGKAGSESSEHLLQGKRYDGEIHLVHVRRDFWKPADGPDQPSRLDSQCASQTPLGMTIIAVFLSLTEGEKNQELRKLLSRKSFSVIQESEKACNIDRMCDRQGRIFGDEEPCGPPVNEDDQADSSNRRRRRRGRRKRTDRRKRGLGPLCFCRRLRYKEIFLYPAKRGEELQCRLLHHSQLPAVNPDGTIRKPIIKAPCTPDENGLCPNDNKLRTVKPGLLLPTDTGYYQYFGSLTTPPCSEVVNWIVMKTPLKVTLQQLKAIQNLDSVSAGENIGTYGNTRPPLPLSGRLVTTNIC</sequence>
<dbReference type="InterPro" id="IPR023561">
    <property type="entry name" value="Carbonic_anhydrase_a-class"/>
</dbReference>
<dbReference type="CDD" id="cd00326">
    <property type="entry name" value="alpha_CA"/>
    <property type="match status" value="1"/>
</dbReference>
<evidence type="ECO:0000256" key="14">
    <source>
        <dbReference type="SAM" id="Phobius"/>
    </source>
</evidence>
<comment type="similarity">
    <text evidence="3 12">Belongs to the alpha-carbonic anhydrase family.</text>
</comment>
<evidence type="ECO:0000313" key="17">
    <source>
        <dbReference type="Proteomes" id="UP001374579"/>
    </source>
</evidence>
<dbReference type="GO" id="GO:0008270">
    <property type="term" value="F:zinc ion binding"/>
    <property type="evidence" value="ECO:0007669"/>
    <property type="project" value="UniProtKB-UniRule"/>
</dbReference>
<evidence type="ECO:0000256" key="7">
    <source>
        <dbReference type="ARBA" id="ARBA00022737"/>
    </source>
</evidence>
<accession>A0AAN9C0L7</accession>
<feature type="domain" description="Alpha-carbonic anhydrase" evidence="15">
    <location>
        <begin position="68"/>
        <end position="491"/>
    </location>
</feature>
<keyword evidence="14" id="KW-0812">Transmembrane</keyword>
<keyword evidence="17" id="KW-1185">Reference proteome</keyword>
<keyword evidence="14" id="KW-0472">Membrane</keyword>
<evidence type="ECO:0000256" key="10">
    <source>
        <dbReference type="ARBA" id="ARBA00023239"/>
    </source>
</evidence>
<dbReference type="SMART" id="SM01057">
    <property type="entry name" value="Carb_anhydrase"/>
    <property type="match status" value="1"/>
</dbReference>
<dbReference type="Proteomes" id="UP001374579">
    <property type="component" value="Unassembled WGS sequence"/>
</dbReference>
<dbReference type="PROSITE" id="PS51144">
    <property type="entry name" value="ALPHA_CA_2"/>
    <property type="match status" value="1"/>
</dbReference>
<keyword evidence="8 12" id="KW-0862">Zinc</keyword>
<dbReference type="GO" id="GO:0004089">
    <property type="term" value="F:carbonate dehydratase activity"/>
    <property type="evidence" value="ECO:0007669"/>
    <property type="project" value="UniProtKB-UniRule"/>
</dbReference>
<dbReference type="Pfam" id="PF00194">
    <property type="entry name" value="Carb_anhydrase"/>
    <property type="match status" value="2"/>
</dbReference>
<keyword evidence="9" id="KW-0106">Calcium</keyword>
<dbReference type="InterPro" id="IPR001148">
    <property type="entry name" value="CA_dom"/>
</dbReference>
<keyword evidence="5" id="KW-0272">Extracellular matrix</keyword>
<evidence type="ECO:0000256" key="6">
    <source>
        <dbReference type="ARBA" id="ARBA00022723"/>
    </source>
</evidence>
<evidence type="ECO:0000256" key="13">
    <source>
        <dbReference type="SAM" id="MobiDB-lite"/>
    </source>
</evidence>
<evidence type="ECO:0000256" key="2">
    <source>
        <dbReference type="ARBA" id="ARBA00004498"/>
    </source>
</evidence>
<evidence type="ECO:0000256" key="5">
    <source>
        <dbReference type="ARBA" id="ARBA00022530"/>
    </source>
</evidence>
<evidence type="ECO:0000259" key="15">
    <source>
        <dbReference type="PROSITE" id="PS51144"/>
    </source>
</evidence>
<dbReference type="PROSITE" id="PS00162">
    <property type="entry name" value="ALPHA_CA_1"/>
    <property type="match status" value="1"/>
</dbReference>
<dbReference type="PANTHER" id="PTHR18952">
    <property type="entry name" value="CARBONIC ANHYDRASE"/>
    <property type="match status" value="1"/>
</dbReference>
<dbReference type="InterPro" id="IPR036398">
    <property type="entry name" value="CA_dom_sf"/>
</dbReference>
<evidence type="ECO:0000256" key="8">
    <source>
        <dbReference type="ARBA" id="ARBA00022833"/>
    </source>
</evidence>
<comment type="subcellular location">
    <subcellularLocation>
        <location evidence="2">Secreted</location>
        <location evidence="2">Extracellular space</location>
        <location evidence="2">Extracellular matrix</location>
    </subcellularLocation>
</comment>
<evidence type="ECO:0000256" key="3">
    <source>
        <dbReference type="ARBA" id="ARBA00010718"/>
    </source>
</evidence>
<keyword evidence="14" id="KW-1133">Transmembrane helix</keyword>
<comment type="caution">
    <text evidence="16">The sequence shown here is derived from an EMBL/GenBank/DDBJ whole genome shotgun (WGS) entry which is preliminary data.</text>
</comment>
<dbReference type="AlphaFoldDB" id="A0AAN9C0L7"/>
<feature type="compositionally biased region" description="Basic residues" evidence="13">
    <location>
        <begin position="323"/>
        <end position="336"/>
    </location>
</feature>
<dbReference type="EC" id="4.2.1.1" evidence="4 12"/>
<evidence type="ECO:0000256" key="12">
    <source>
        <dbReference type="RuleBase" id="RU367011"/>
    </source>
</evidence>
<evidence type="ECO:0000256" key="4">
    <source>
        <dbReference type="ARBA" id="ARBA00012925"/>
    </source>
</evidence>
<dbReference type="PANTHER" id="PTHR18952:SF141">
    <property type="entry name" value="CARBONIC ANHYDRASE"/>
    <property type="match status" value="1"/>
</dbReference>
<feature type="transmembrane region" description="Helical" evidence="14">
    <location>
        <begin position="12"/>
        <end position="32"/>
    </location>
</feature>
<keyword evidence="6 12" id="KW-0479">Metal-binding</keyword>
<name>A0AAN9C0L7_9CAEN</name>
<keyword evidence="5" id="KW-0964">Secreted</keyword>
<comment type="function">
    <text evidence="12">Reversible hydration of carbon dioxide.</text>
</comment>
<evidence type="ECO:0000313" key="16">
    <source>
        <dbReference type="EMBL" id="KAK7115313.1"/>
    </source>
</evidence>
<dbReference type="SUPFAM" id="SSF51069">
    <property type="entry name" value="Carbonic anhydrase"/>
    <property type="match status" value="1"/>
</dbReference>
<dbReference type="GO" id="GO:0005737">
    <property type="term" value="C:cytoplasm"/>
    <property type="evidence" value="ECO:0007669"/>
    <property type="project" value="TreeGrafter"/>
</dbReference>
<evidence type="ECO:0000256" key="1">
    <source>
        <dbReference type="ARBA" id="ARBA00001947"/>
    </source>
</evidence>
<evidence type="ECO:0000256" key="9">
    <source>
        <dbReference type="ARBA" id="ARBA00022837"/>
    </source>
</evidence>
<feature type="region of interest" description="Disordered" evidence="13">
    <location>
        <begin position="302"/>
        <end position="336"/>
    </location>
</feature>
<comment type="catalytic activity">
    <reaction evidence="11 12">
        <text>hydrogencarbonate + H(+) = CO2 + H2O</text>
        <dbReference type="Rhea" id="RHEA:10748"/>
        <dbReference type="ChEBI" id="CHEBI:15377"/>
        <dbReference type="ChEBI" id="CHEBI:15378"/>
        <dbReference type="ChEBI" id="CHEBI:16526"/>
        <dbReference type="ChEBI" id="CHEBI:17544"/>
        <dbReference type="EC" id="4.2.1.1"/>
    </reaction>
</comment>
<protein>
    <recommendedName>
        <fullName evidence="4 12">Carbonic anhydrase</fullName>
        <ecNumber evidence="4 12">4.2.1.1</ecNumber>
    </recommendedName>
</protein>
<dbReference type="EMBL" id="JBAMIC010000001">
    <property type="protein sequence ID" value="KAK7115313.1"/>
    <property type="molecule type" value="Genomic_DNA"/>
</dbReference>
<organism evidence="16 17">
    <name type="scientific">Littorina saxatilis</name>
    <dbReference type="NCBI Taxonomy" id="31220"/>
    <lineage>
        <taxon>Eukaryota</taxon>
        <taxon>Metazoa</taxon>
        <taxon>Spiralia</taxon>
        <taxon>Lophotrochozoa</taxon>
        <taxon>Mollusca</taxon>
        <taxon>Gastropoda</taxon>
        <taxon>Caenogastropoda</taxon>
        <taxon>Littorinimorpha</taxon>
        <taxon>Littorinoidea</taxon>
        <taxon>Littorinidae</taxon>
        <taxon>Littorina</taxon>
    </lineage>
</organism>
<gene>
    <name evidence="16" type="ORF">V1264_001205</name>
</gene>
<keyword evidence="7" id="KW-0677">Repeat</keyword>
<reference evidence="16 17" key="1">
    <citation type="submission" date="2024-02" db="EMBL/GenBank/DDBJ databases">
        <title>Chromosome-scale genome assembly of the rough periwinkle Littorina saxatilis.</title>
        <authorList>
            <person name="De Jode A."/>
            <person name="Faria R."/>
            <person name="Formenti G."/>
            <person name="Sims Y."/>
            <person name="Smith T.P."/>
            <person name="Tracey A."/>
            <person name="Wood J.M.D."/>
            <person name="Zagrodzka Z.B."/>
            <person name="Johannesson K."/>
            <person name="Butlin R.K."/>
            <person name="Leder E.H."/>
        </authorList>
    </citation>
    <scope>NUCLEOTIDE SEQUENCE [LARGE SCALE GENOMIC DNA]</scope>
    <source>
        <strain evidence="16">Snail1</strain>
        <tissue evidence="16">Muscle</tissue>
    </source>
</reference>
<keyword evidence="10 12" id="KW-0456">Lyase</keyword>
<dbReference type="InterPro" id="IPR018338">
    <property type="entry name" value="Carbonic_anhydrase_a-class_CS"/>
</dbReference>